<feature type="compositionally biased region" description="Acidic residues" evidence="3">
    <location>
        <begin position="109"/>
        <end position="123"/>
    </location>
</feature>
<dbReference type="GO" id="GO:0000470">
    <property type="term" value="P:maturation of LSU-rRNA"/>
    <property type="evidence" value="ECO:0007669"/>
    <property type="project" value="TreeGrafter"/>
</dbReference>
<comment type="subcellular location">
    <subcellularLocation>
        <location evidence="1">Nucleus</location>
    </subcellularLocation>
</comment>
<reference evidence="4" key="1">
    <citation type="submission" date="2020-11" db="EMBL/GenBank/DDBJ databases">
        <authorList>
            <person name="Tran Van P."/>
        </authorList>
    </citation>
    <scope>NUCLEOTIDE SEQUENCE</scope>
</reference>
<dbReference type="AlphaFoldDB" id="A0A7R8W4M1"/>
<evidence type="ECO:0000256" key="1">
    <source>
        <dbReference type="ARBA" id="ARBA00004123"/>
    </source>
</evidence>
<organism evidence="4">
    <name type="scientific">Cyprideis torosa</name>
    <dbReference type="NCBI Taxonomy" id="163714"/>
    <lineage>
        <taxon>Eukaryota</taxon>
        <taxon>Metazoa</taxon>
        <taxon>Ecdysozoa</taxon>
        <taxon>Arthropoda</taxon>
        <taxon>Crustacea</taxon>
        <taxon>Oligostraca</taxon>
        <taxon>Ostracoda</taxon>
        <taxon>Podocopa</taxon>
        <taxon>Podocopida</taxon>
        <taxon>Cytherocopina</taxon>
        <taxon>Cytheroidea</taxon>
        <taxon>Cytherideidae</taxon>
        <taxon>Cyprideis</taxon>
    </lineage>
</organism>
<proteinExistence type="predicted"/>
<dbReference type="GO" id="GO:0000460">
    <property type="term" value="P:maturation of 5.8S rRNA"/>
    <property type="evidence" value="ECO:0007669"/>
    <property type="project" value="TreeGrafter"/>
</dbReference>
<protein>
    <submittedName>
        <fullName evidence="4">Uncharacterized protein</fullName>
    </submittedName>
</protein>
<accession>A0A7R8W4M1</accession>
<feature type="region of interest" description="Disordered" evidence="3">
    <location>
        <begin position="68"/>
        <end position="174"/>
    </location>
</feature>
<evidence type="ECO:0000256" key="2">
    <source>
        <dbReference type="ARBA" id="ARBA00023242"/>
    </source>
</evidence>
<dbReference type="InterPro" id="IPR006958">
    <property type="entry name" value="Mak16"/>
</dbReference>
<feature type="compositionally biased region" description="Acidic residues" evidence="3">
    <location>
        <begin position="68"/>
        <end position="82"/>
    </location>
</feature>
<feature type="compositionally biased region" description="Basic and acidic residues" evidence="3">
    <location>
        <begin position="149"/>
        <end position="159"/>
    </location>
</feature>
<dbReference type="GO" id="GO:0005730">
    <property type="term" value="C:nucleolus"/>
    <property type="evidence" value="ECO:0007669"/>
    <property type="project" value="TreeGrafter"/>
</dbReference>
<evidence type="ECO:0000313" key="4">
    <source>
        <dbReference type="EMBL" id="CAD7224807.1"/>
    </source>
</evidence>
<keyword evidence="2" id="KW-0539">Nucleus</keyword>
<dbReference type="PANTHER" id="PTHR23405">
    <property type="entry name" value="MAINTENANCE OF KILLER 16 MAK16 PROTEIN-RELATED"/>
    <property type="match status" value="1"/>
</dbReference>
<sequence length="174" mass="20038">MRKLQSGRQKKLIPLQKKIERRETRREEKALVAARIDNAIEKELLGRLKKGLYGDIYNFDQTAFERALDDEEEVEDEEELEVENEREFVESFAESDIDDVEDLGGLSNSDDDEDGESESEDESSTVAKKEQVPASSSSTKKPFKRGRRPRVEIEYEHEFSSPLKKNRIAPSKSL</sequence>
<dbReference type="GO" id="GO:0030687">
    <property type="term" value="C:preribosome, large subunit precursor"/>
    <property type="evidence" value="ECO:0007669"/>
    <property type="project" value="TreeGrafter"/>
</dbReference>
<feature type="compositionally biased region" description="Acidic residues" evidence="3">
    <location>
        <begin position="93"/>
        <end position="102"/>
    </location>
</feature>
<evidence type="ECO:0000256" key="3">
    <source>
        <dbReference type="SAM" id="MobiDB-lite"/>
    </source>
</evidence>
<dbReference type="Pfam" id="PF04874">
    <property type="entry name" value="Mak16"/>
    <property type="match status" value="1"/>
</dbReference>
<dbReference type="OrthoDB" id="10251342at2759"/>
<dbReference type="PANTHER" id="PTHR23405:SF4">
    <property type="entry name" value="PROTEIN MAK16 HOMOLOG"/>
    <property type="match status" value="1"/>
</dbReference>
<name>A0A7R8W4M1_9CRUS</name>
<gene>
    <name evidence="4" type="ORF">CTOB1V02_LOCUS2760</name>
</gene>
<dbReference type="EMBL" id="OB660444">
    <property type="protein sequence ID" value="CAD7224807.1"/>
    <property type="molecule type" value="Genomic_DNA"/>
</dbReference>